<keyword evidence="2" id="KW-0472">Membrane</keyword>
<protein>
    <submittedName>
        <fullName evidence="3">SFRICE_020897</fullName>
    </submittedName>
</protein>
<dbReference type="EMBL" id="ODYU01000360">
    <property type="protein sequence ID" value="SOQ35011.1"/>
    <property type="molecule type" value="Genomic_DNA"/>
</dbReference>
<keyword evidence="2" id="KW-0812">Transmembrane</keyword>
<evidence type="ECO:0000256" key="1">
    <source>
        <dbReference type="SAM" id="MobiDB-lite"/>
    </source>
</evidence>
<gene>
    <name evidence="3" type="ORF">SFRICE_020897</name>
</gene>
<feature type="region of interest" description="Disordered" evidence="1">
    <location>
        <begin position="123"/>
        <end position="145"/>
    </location>
</feature>
<feature type="transmembrane region" description="Helical" evidence="2">
    <location>
        <begin position="95"/>
        <end position="114"/>
    </location>
</feature>
<proteinExistence type="predicted"/>
<organism evidence="3">
    <name type="scientific">Spodoptera frugiperda</name>
    <name type="common">Fall armyworm</name>
    <dbReference type="NCBI Taxonomy" id="7108"/>
    <lineage>
        <taxon>Eukaryota</taxon>
        <taxon>Metazoa</taxon>
        <taxon>Ecdysozoa</taxon>
        <taxon>Arthropoda</taxon>
        <taxon>Hexapoda</taxon>
        <taxon>Insecta</taxon>
        <taxon>Pterygota</taxon>
        <taxon>Neoptera</taxon>
        <taxon>Endopterygota</taxon>
        <taxon>Lepidoptera</taxon>
        <taxon>Glossata</taxon>
        <taxon>Ditrysia</taxon>
        <taxon>Noctuoidea</taxon>
        <taxon>Noctuidae</taxon>
        <taxon>Amphipyrinae</taxon>
        <taxon>Spodoptera</taxon>
    </lineage>
</organism>
<reference evidence="3" key="1">
    <citation type="submission" date="2016-07" db="EMBL/GenBank/DDBJ databases">
        <authorList>
            <person name="Bretaudeau A."/>
        </authorList>
    </citation>
    <scope>NUCLEOTIDE SEQUENCE</scope>
    <source>
        <strain evidence="3">Rice</strain>
        <tissue evidence="3">Whole body</tissue>
    </source>
</reference>
<feature type="transmembrane region" description="Helical" evidence="2">
    <location>
        <begin position="20"/>
        <end position="41"/>
    </location>
</feature>
<name>A0A2H1V2F0_SPOFR</name>
<accession>A0A2H1V2F0</accession>
<evidence type="ECO:0000256" key="2">
    <source>
        <dbReference type="SAM" id="Phobius"/>
    </source>
</evidence>
<keyword evidence="2" id="KW-1133">Transmembrane helix</keyword>
<dbReference type="AlphaFoldDB" id="A0A2H1V2F0"/>
<sequence length="145" mass="16289">MADIHQRESPTRGRVFHRRVLYKTRIAVAWTGFFAKVLQLIRSVHYLSKIVSVSESVFPDGYNLGVFKARLFVSSPSFVYAENATGYSQTMVDSSTAPVVAFMGIPLLNVWLVFRKQCKYRTQSDSSPPVFHSENAAGYTQSDNG</sequence>
<evidence type="ECO:0000313" key="3">
    <source>
        <dbReference type="EMBL" id="SOQ35011.1"/>
    </source>
</evidence>